<keyword evidence="1" id="KW-0812">Transmembrane</keyword>
<reference evidence="2" key="1">
    <citation type="journal article" date="2019" name="MBio">
        <title>Virus Genomes from Deep Sea Sediments Expand the Ocean Megavirome and Support Independent Origins of Viral Gigantism.</title>
        <authorList>
            <person name="Backstrom D."/>
            <person name="Yutin N."/>
            <person name="Jorgensen S.L."/>
            <person name="Dharamshi J."/>
            <person name="Homa F."/>
            <person name="Zaremba-Niedwiedzka K."/>
            <person name="Spang A."/>
            <person name="Wolf Y.I."/>
            <person name="Koonin E.V."/>
            <person name="Ettema T.J."/>
        </authorList>
    </citation>
    <scope>NUCLEOTIDE SEQUENCE</scope>
</reference>
<keyword evidence="1" id="KW-1133">Transmembrane helix</keyword>
<proteinExistence type="predicted"/>
<evidence type="ECO:0000256" key="1">
    <source>
        <dbReference type="SAM" id="Phobius"/>
    </source>
</evidence>
<gene>
    <name evidence="2" type="ORF">LCMiAC01_02270</name>
</gene>
<name>A0A481YZX5_9VIRU</name>
<accession>A0A481YZX5</accession>
<keyword evidence="1" id="KW-0472">Membrane</keyword>
<protein>
    <submittedName>
        <fullName evidence="2">Uncharacterized protein</fullName>
    </submittedName>
</protein>
<organism evidence="2">
    <name type="scientific">Mimivirus LCMiAC01</name>
    <dbReference type="NCBI Taxonomy" id="2506608"/>
    <lineage>
        <taxon>Viruses</taxon>
        <taxon>Varidnaviria</taxon>
        <taxon>Bamfordvirae</taxon>
        <taxon>Nucleocytoviricota</taxon>
        <taxon>Megaviricetes</taxon>
        <taxon>Imitervirales</taxon>
        <taxon>Mimiviridae</taxon>
        <taxon>Klosneuvirinae</taxon>
    </lineage>
</organism>
<feature type="transmembrane region" description="Helical" evidence="1">
    <location>
        <begin position="62"/>
        <end position="83"/>
    </location>
</feature>
<evidence type="ECO:0000313" key="2">
    <source>
        <dbReference type="EMBL" id="QBK88550.1"/>
    </source>
</evidence>
<dbReference type="EMBL" id="MK500391">
    <property type="protein sequence ID" value="QBK88550.1"/>
    <property type="molecule type" value="Genomic_DNA"/>
</dbReference>
<sequence length="112" mass="12792">MSACKNFNECLKEYDQILAHPVDKDSLYADEIYDDHVGATRCYVKNPINIIEGFGSRKLNRIIRWFIIAIILFVVASLIVQFFSPKKIISLNMTSESAYIPEHSIARIIGLL</sequence>